<proteinExistence type="predicted"/>
<sequence>MRVLTALPIHNEAAYVKSVLSELLTHTREVLAVDDGSNDATPNLLRGFPQVKVIRHPVNLGYGASLRSAFAFALQHGYDALATIDCDGQHQPSLIAQLVTALTTTSADIVSGSRYLSHHPGDARPPEDRRRINLNITQTLNQLFGWRLTDAFCGFKVYRREALERFDITENGYAMPLQLWVQAYRWNLRIHEEPVPLIYLEEARAFGGALDNPAIRLNHYLDVLRGELERQGLHHLLGRSEASLTP</sequence>
<keyword evidence="3" id="KW-1185">Reference proteome</keyword>
<dbReference type="InParanoid" id="E8R5I7"/>
<keyword evidence="2" id="KW-0808">Transferase</keyword>
<dbReference type="PANTHER" id="PTHR48090">
    <property type="entry name" value="UNDECAPRENYL-PHOSPHATE 4-DEOXY-4-FORMAMIDO-L-ARABINOSE TRANSFERASE-RELATED"/>
    <property type="match status" value="1"/>
</dbReference>
<gene>
    <name evidence="2" type="ordered locus">Isop_1149</name>
</gene>
<dbReference type="Gene3D" id="3.90.550.10">
    <property type="entry name" value="Spore Coat Polysaccharide Biosynthesis Protein SpsA, Chain A"/>
    <property type="match status" value="1"/>
</dbReference>
<evidence type="ECO:0000259" key="1">
    <source>
        <dbReference type="Pfam" id="PF00535"/>
    </source>
</evidence>
<reference evidence="2 3" key="2">
    <citation type="journal article" date="2011" name="Stand. Genomic Sci.">
        <title>Complete genome sequence of Isosphaera pallida type strain (IS1B).</title>
        <authorList>
            <consortium name="US DOE Joint Genome Institute (JGI-PGF)"/>
            <person name="Goker M."/>
            <person name="Cleland D."/>
            <person name="Saunders E."/>
            <person name="Lapidus A."/>
            <person name="Nolan M."/>
            <person name="Lucas S."/>
            <person name="Hammon N."/>
            <person name="Deshpande S."/>
            <person name="Cheng J.F."/>
            <person name="Tapia R."/>
            <person name="Han C."/>
            <person name="Goodwin L."/>
            <person name="Pitluck S."/>
            <person name="Liolios K."/>
            <person name="Pagani I."/>
            <person name="Ivanova N."/>
            <person name="Mavromatis K."/>
            <person name="Pati A."/>
            <person name="Chen A."/>
            <person name="Palaniappan K."/>
            <person name="Land M."/>
            <person name="Hauser L."/>
            <person name="Chang Y.J."/>
            <person name="Jeffries C.D."/>
            <person name="Detter J.C."/>
            <person name="Beck B."/>
            <person name="Woyke T."/>
            <person name="Bristow J."/>
            <person name="Eisen J.A."/>
            <person name="Markowitz V."/>
            <person name="Hugenholtz P."/>
            <person name="Kyrpides N.C."/>
            <person name="Klenk H.P."/>
        </authorList>
    </citation>
    <scope>NUCLEOTIDE SEQUENCE [LARGE SCALE GENOMIC DNA]</scope>
    <source>
        <strain evidence="3">ATCC 43644 / DSM 9630 / IS1B</strain>
    </source>
</reference>
<dbReference type="EMBL" id="CP002353">
    <property type="protein sequence ID" value="ADV61736.1"/>
    <property type="molecule type" value="Genomic_DNA"/>
</dbReference>
<dbReference type="Pfam" id="PF00535">
    <property type="entry name" value="Glycos_transf_2"/>
    <property type="match status" value="1"/>
</dbReference>
<evidence type="ECO:0000313" key="3">
    <source>
        <dbReference type="Proteomes" id="UP000008631"/>
    </source>
</evidence>
<dbReference type="RefSeq" id="WP_013564025.1">
    <property type="nucleotide sequence ID" value="NC_014962.1"/>
</dbReference>
<dbReference type="CDD" id="cd04179">
    <property type="entry name" value="DPM_DPG-synthase_like"/>
    <property type="match status" value="1"/>
</dbReference>
<dbReference type="AlphaFoldDB" id="E8R5I7"/>
<dbReference type="eggNOG" id="COG1216">
    <property type="taxonomic scope" value="Bacteria"/>
</dbReference>
<accession>E8R5I7</accession>
<dbReference type="Proteomes" id="UP000008631">
    <property type="component" value="Chromosome"/>
</dbReference>
<dbReference type="PANTHER" id="PTHR48090:SF7">
    <property type="entry name" value="RFBJ PROTEIN"/>
    <property type="match status" value="1"/>
</dbReference>
<dbReference type="STRING" id="575540.Isop_1149"/>
<protein>
    <submittedName>
        <fullName evidence="2">Glycosyl transferase family 2</fullName>
    </submittedName>
</protein>
<feature type="domain" description="Glycosyltransferase 2-like" evidence="1">
    <location>
        <begin position="7"/>
        <end position="165"/>
    </location>
</feature>
<dbReference type="SUPFAM" id="SSF53448">
    <property type="entry name" value="Nucleotide-diphospho-sugar transferases"/>
    <property type="match status" value="1"/>
</dbReference>
<name>E8R5I7_ISOPI</name>
<organism evidence="2 3">
    <name type="scientific">Isosphaera pallida (strain ATCC 43644 / DSM 9630 / IS1B)</name>
    <dbReference type="NCBI Taxonomy" id="575540"/>
    <lineage>
        <taxon>Bacteria</taxon>
        <taxon>Pseudomonadati</taxon>
        <taxon>Planctomycetota</taxon>
        <taxon>Planctomycetia</taxon>
        <taxon>Isosphaerales</taxon>
        <taxon>Isosphaeraceae</taxon>
        <taxon>Isosphaera</taxon>
    </lineage>
</organism>
<dbReference type="InterPro" id="IPR050256">
    <property type="entry name" value="Glycosyltransferase_2"/>
</dbReference>
<dbReference type="KEGG" id="ipa:Isop_1149"/>
<dbReference type="GO" id="GO:0016740">
    <property type="term" value="F:transferase activity"/>
    <property type="evidence" value="ECO:0007669"/>
    <property type="project" value="UniProtKB-KW"/>
</dbReference>
<dbReference type="OrthoDB" id="9810303at2"/>
<dbReference type="InterPro" id="IPR001173">
    <property type="entry name" value="Glyco_trans_2-like"/>
</dbReference>
<dbReference type="InterPro" id="IPR029044">
    <property type="entry name" value="Nucleotide-diphossugar_trans"/>
</dbReference>
<reference key="1">
    <citation type="submission" date="2010-11" db="EMBL/GenBank/DDBJ databases">
        <title>The complete sequence of chromosome of Isophaera pallida ATCC 43644.</title>
        <authorList>
            <consortium name="US DOE Joint Genome Institute (JGI-PGF)"/>
            <person name="Lucas S."/>
            <person name="Copeland A."/>
            <person name="Lapidus A."/>
            <person name="Bruce D."/>
            <person name="Goodwin L."/>
            <person name="Pitluck S."/>
            <person name="Kyrpides N."/>
            <person name="Mavromatis K."/>
            <person name="Pagani I."/>
            <person name="Ivanova N."/>
            <person name="Saunders E."/>
            <person name="Brettin T."/>
            <person name="Detter J.C."/>
            <person name="Han C."/>
            <person name="Tapia R."/>
            <person name="Land M."/>
            <person name="Hauser L."/>
            <person name="Markowitz V."/>
            <person name="Cheng J.-F."/>
            <person name="Hugenholtz P."/>
            <person name="Woyke T."/>
            <person name="Wu D."/>
            <person name="Eisen J.A."/>
        </authorList>
    </citation>
    <scope>NUCLEOTIDE SEQUENCE</scope>
    <source>
        <strain>ATCC 43644</strain>
    </source>
</reference>
<dbReference type="HOGENOM" id="CLU_033536_7_4_0"/>
<evidence type="ECO:0000313" key="2">
    <source>
        <dbReference type="EMBL" id="ADV61736.1"/>
    </source>
</evidence>